<evidence type="ECO:0000256" key="4">
    <source>
        <dbReference type="ARBA" id="ARBA00022807"/>
    </source>
</evidence>
<name>A0A7W7RU69_9ACTN</name>
<dbReference type="Pfam" id="PF00877">
    <property type="entry name" value="NLPC_P60"/>
    <property type="match status" value="1"/>
</dbReference>
<evidence type="ECO:0000313" key="9">
    <source>
        <dbReference type="Proteomes" id="UP000534286"/>
    </source>
</evidence>
<keyword evidence="9" id="KW-1185">Reference proteome</keyword>
<dbReference type="InterPro" id="IPR051794">
    <property type="entry name" value="PG_Endopeptidase_C40"/>
</dbReference>
<dbReference type="PROSITE" id="PS51935">
    <property type="entry name" value="NLPC_P60"/>
    <property type="match status" value="1"/>
</dbReference>
<accession>A0A7W7RU69</accession>
<evidence type="ECO:0000256" key="2">
    <source>
        <dbReference type="ARBA" id="ARBA00022670"/>
    </source>
</evidence>
<keyword evidence="2" id="KW-0645">Protease</keyword>
<dbReference type="PANTHER" id="PTHR47359:SF3">
    <property type="entry name" value="NLP_P60 DOMAIN-CONTAINING PROTEIN-RELATED"/>
    <property type="match status" value="1"/>
</dbReference>
<evidence type="ECO:0000256" key="3">
    <source>
        <dbReference type="ARBA" id="ARBA00022801"/>
    </source>
</evidence>
<dbReference type="PANTHER" id="PTHR47359">
    <property type="entry name" value="PEPTIDOGLYCAN DL-ENDOPEPTIDASE CWLO"/>
    <property type="match status" value="1"/>
</dbReference>
<protein>
    <submittedName>
        <fullName evidence="8">Cell wall-associated NlpC family hydrolase</fullName>
    </submittedName>
</protein>
<dbReference type="GO" id="GO:0006508">
    <property type="term" value="P:proteolysis"/>
    <property type="evidence" value="ECO:0007669"/>
    <property type="project" value="UniProtKB-KW"/>
</dbReference>
<gene>
    <name evidence="8" type="ORF">FHR32_002576</name>
</gene>
<comment type="caution">
    <text evidence="8">The sequence shown here is derived from an EMBL/GenBank/DDBJ whole genome shotgun (WGS) entry which is preliminary data.</text>
</comment>
<evidence type="ECO:0000256" key="5">
    <source>
        <dbReference type="SAM" id="Coils"/>
    </source>
</evidence>
<evidence type="ECO:0000313" key="8">
    <source>
        <dbReference type="EMBL" id="MBB4938271.1"/>
    </source>
</evidence>
<keyword evidence="6" id="KW-0472">Membrane</keyword>
<evidence type="ECO:0000259" key="7">
    <source>
        <dbReference type="PROSITE" id="PS51935"/>
    </source>
</evidence>
<keyword evidence="6" id="KW-0812">Transmembrane</keyword>
<dbReference type="SUPFAM" id="SSF54001">
    <property type="entry name" value="Cysteine proteinases"/>
    <property type="match status" value="1"/>
</dbReference>
<organism evidence="8 9">
    <name type="scientific">Streptosporangium album</name>
    <dbReference type="NCBI Taxonomy" id="47479"/>
    <lineage>
        <taxon>Bacteria</taxon>
        <taxon>Bacillati</taxon>
        <taxon>Actinomycetota</taxon>
        <taxon>Actinomycetes</taxon>
        <taxon>Streptosporangiales</taxon>
        <taxon>Streptosporangiaceae</taxon>
        <taxon>Streptosporangium</taxon>
    </lineage>
</organism>
<dbReference type="GO" id="GO:0008234">
    <property type="term" value="F:cysteine-type peptidase activity"/>
    <property type="evidence" value="ECO:0007669"/>
    <property type="project" value="UniProtKB-KW"/>
</dbReference>
<dbReference type="Gene3D" id="3.90.1720.10">
    <property type="entry name" value="endopeptidase domain like (from Nostoc punctiforme)"/>
    <property type="match status" value="1"/>
</dbReference>
<feature type="transmembrane region" description="Helical" evidence="6">
    <location>
        <begin position="12"/>
        <end position="31"/>
    </location>
</feature>
<proteinExistence type="inferred from homology"/>
<dbReference type="EMBL" id="JACHJU010000001">
    <property type="protein sequence ID" value="MBB4938271.1"/>
    <property type="molecule type" value="Genomic_DNA"/>
</dbReference>
<dbReference type="Proteomes" id="UP000534286">
    <property type="component" value="Unassembled WGS sequence"/>
</dbReference>
<feature type="domain" description="NlpC/P60" evidence="7">
    <location>
        <begin position="312"/>
        <end position="433"/>
    </location>
</feature>
<dbReference type="InterPro" id="IPR038765">
    <property type="entry name" value="Papain-like_cys_pep_sf"/>
</dbReference>
<feature type="coiled-coil region" evidence="5">
    <location>
        <begin position="220"/>
        <end position="247"/>
    </location>
</feature>
<evidence type="ECO:0000256" key="1">
    <source>
        <dbReference type="ARBA" id="ARBA00007074"/>
    </source>
</evidence>
<reference evidence="8 9" key="1">
    <citation type="submission" date="2020-08" db="EMBL/GenBank/DDBJ databases">
        <title>Sequencing the genomes of 1000 actinobacteria strains.</title>
        <authorList>
            <person name="Klenk H.-P."/>
        </authorList>
    </citation>
    <scope>NUCLEOTIDE SEQUENCE [LARGE SCALE GENOMIC DNA]</scope>
    <source>
        <strain evidence="8 9">DSM 43023</strain>
    </source>
</reference>
<sequence>MQSVERCGRTGVVVAGLVCCLVTGVAVPAVAMRDRLGPSREEVARARSKAVERSKQLGETRALLVRARTTLGRLSGEARKLVEVYNRERIKAARAEELLRKARDPIVAAGAAGARQAVTLPVQGGGIAAIPFQPGDRASVIPVQAAGTASLQDGEMAVTPFQESGEAAMSPVQTAVGVVPPQAASVSAQSAVSDLQARLLQAEIAYGAQREAVERAAAARKAAEEAVAGQTAEIERIVAEKARLKRQTRADTSTADRIVARRQAVRKWSKAARQRARLGKRRSAAVARKRARFVAARGETGSVRPLHATWQAARGDIAADWALTQLDKPYVWAATGPLGYDCSGLTMQAWARAGVRIDHWTGTQWTSGQHVQITRLRRGDLLFFGTGARSPGDISHVGIYIGRGLMVHAPQTGDVVRVAPIWRGDLVGATRPV</sequence>
<keyword evidence="4" id="KW-0788">Thiol protease</keyword>
<dbReference type="RefSeq" id="WP_184754480.1">
    <property type="nucleotide sequence ID" value="NZ_BAABEK010000022.1"/>
</dbReference>
<comment type="similarity">
    <text evidence="1">Belongs to the peptidase C40 family.</text>
</comment>
<evidence type="ECO:0000256" key="6">
    <source>
        <dbReference type="SAM" id="Phobius"/>
    </source>
</evidence>
<dbReference type="InterPro" id="IPR000064">
    <property type="entry name" value="NLP_P60_dom"/>
</dbReference>
<keyword evidence="5" id="KW-0175">Coiled coil</keyword>
<dbReference type="AlphaFoldDB" id="A0A7W7RU69"/>
<keyword evidence="3 8" id="KW-0378">Hydrolase</keyword>
<keyword evidence="6" id="KW-1133">Transmembrane helix</keyword>